<dbReference type="PANTHER" id="PTHR22961">
    <property type="entry name" value="SER/THR PROTEIN KINASE-TRB"/>
    <property type="match status" value="1"/>
</dbReference>
<dbReference type="SMART" id="SM00220">
    <property type="entry name" value="S_TKc"/>
    <property type="match status" value="1"/>
</dbReference>
<feature type="region of interest" description="Disordered" evidence="2">
    <location>
        <begin position="51"/>
        <end position="70"/>
    </location>
</feature>
<dbReference type="GO" id="GO:0004672">
    <property type="term" value="F:protein kinase activity"/>
    <property type="evidence" value="ECO:0007669"/>
    <property type="project" value="InterPro"/>
</dbReference>
<evidence type="ECO:0000256" key="1">
    <source>
        <dbReference type="ARBA" id="ARBA00038180"/>
    </source>
</evidence>
<dbReference type="GO" id="GO:0032436">
    <property type="term" value="P:positive regulation of proteasomal ubiquitin-dependent protein catabolic process"/>
    <property type="evidence" value="ECO:0007669"/>
    <property type="project" value="TreeGrafter"/>
</dbReference>
<reference evidence="5" key="1">
    <citation type="journal article" date="2013" name="Genome Biol.">
        <title>Draft genome of the mountain pine beetle, Dendroctonus ponderosae Hopkins, a major forest pest.</title>
        <authorList>
            <person name="Keeling C.I."/>
            <person name="Yuen M.M."/>
            <person name="Liao N.Y."/>
            <person name="Docking T.R."/>
            <person name="Chan S.K."/>
            <person name="Taylor G.A."/>
            <person name="Palmquist D.L."/>
            <person name="Jackman S.D."/>
            <person name="Nguyen A."/>
            <person name="Li M."/>
            <person name="Henderson H."/>
            <person name="Janes J.K."/>
            <person name="Zhao Y."/>
            <person name="Pandoh P."/>
            <person name="Moore R."/>
            <person name="Sperling F.A."/>
            <person name="Huber D.P."/>
            <person name="Birol I."/>
            <person name="Jones S.J."/>
            <person name="Bohlmann J."/>
        </authorList>
    </citation>
    <scope>NUCLEOTIDE SEQUENCE</scope>
</reference>
<evidence type="ECO:0000313" key="5">
    <source>
        <dbReference type="Proteomes" id="UP000019118"/>
    </source>
</evidence>
<dbReference type="Proteomes" id="UP000019118">
    <property type="component" value="Unassembled WGS sequence"/>
</dbReference>
<dbReference type="Pfam" id="PF00069">
    <property type="entry name" value="Pkinase"/>
    <property type="match status" value="1"/>
</dbReference>
<protein>
    <recommendedName>
        <fullName evidence="3">Protein kinase domain-containing protein</fullName>
    </recommendedName>
</protein>
<name>A0AAR5PTB4_DENPD</name>
<dbReference type="AlphaFoldDB" id="A0AAR5PTB4"/>
<dbReference type="Gene3D" id="3.30.200.20">
    <property type="entry name" value="Phosphorylase Kinase, domain 1"/>
    <property type="match status" value="1"/>
</dbReference>
<dbReference type="InterPro" id="IPR011009">
    <property type="entry name" value="Kinase-like_dom_sf"/>
</dbReference>
<keyword evidence="5" id="KW-1185">Reference proteome</keyword>
<comment type="similarity">
    <text evidence="1">Belongs to the protein kinase superfamily. CAMK Ser/Thr protein kinase family. Tribbles subfamily.</text>
</comment>
<sequence>MSNIQNQPEVRAQNADKFNTAMITVTPRHNTVATPIVDTVIRKIRISNNNCDMRPPKVNGDTAGKPTQHGTVINGPSCDNENMESALIADKYQLFEQVIGSSLYRCVDVNSKQELVCKIVSRDNHSLISAHYRMDSQPLIQSLHEVVVGQRYLYLVFPKAHGDLHSYVRQRKRLRESEARRLFRQIAETVRLCHENGIVLRDLKLRKFVFANPEKTQLKLESFEDAVVLVEPELDWLHDKRGCPAYVSPEILETGQYSGKGADMWSIGVILYTMLVGRYPFNDAGHANLFAKISNCSYVIPECVSARARCLIRSLLRRDPSERITSEDILYHPWLAKEDRDWIPRSCDQQVPQSIICDDETSLF</sequence>
<dbReference type="PROSITE" id="PS50011">
    <property type="entry name" value="PROTEIN_KINASE_DOM"/>
    <property type="match status" value="1"/>
</dbReference>
<dbReference type="InterPro" id="IPR024104">
    <property type="entry name" value="Tribbles/Ser_Thr_kinase_40"/>
</dbReference>
<dbReference type="SUPFAM" id="SSF56112">
    <property type="entry name" value="Protein kinase-like (PK-like)"/>
    <property type="match status" value="1"/>
</dbReference>
<dbReference type="RefSeq" id="XP_048520984.1">
    <property type="nucleotide sequence ID" value="XM_048665027.1"/>
</dbReference>
<dbReference type="Gene3D" id="1.10.510.10">
    <property type="entry name" value="Transferase(Phosphotransferase) domain 1"/>
    <property type="match status" value="1"/>
</dbReference>
<evidence type="ECO:0000256" key="2">
    <source>
        <dbReference type="SAM" id="MobiDB-lite"/>
    </source>
</evidence>
<dbReference type="FunFam" id="1.10.510.10:FF:000153">
    <property type="entry name" value="Tribbles homolog 2"/>
    <property type="match status" value="1"/>
</dbReference>
<dbReference type="GO" id="GO:0005524">
    <property type="term" value="F:ATP binding"/>
    <property type="evidence" value="ECO:0007669"/>
    <property type="project" value="InterPro"/>
</dbReference>
<feature type="domain" description="Protein kinase" evidence="3">
    <location>
        <begin position="93"/>
        <end position="335"/>
    </location>
</feature>
<dbReference type="InterPro" id="IPR000719">
    <property type="entry name" value="Prot_kinase_dom"/>
</dbReference>
<reference evidence="4" key="2">
    <citation type="submission" date="2024-08" db="UniProtKB">
        <authorList>
            <consortium name="EnsemblMetazoa"/>
        </authorList>
    </citation>
    <scope>IDENTIFICATION</scope>
</reference>
<evidence type="ECO:0000259" key="3">
    <source>
        <dbReference type="PROSITE" id="PS50011"/>
    </source>
</evidence>
<dbReference type="GO" id="GO:0031434">
    <property type="term" value="F:mitogen-activated protein kinase kinase binding"/>
    <property type="evidence" value="ECO:0007669"/>
    <property type="project" value="TreeGrafter"/>
</dbReference>
<accession>A0AAR5PTB4</accession>
<dbReference type="GO" id="GO:0005634">
    <property type="term" value="C:nucleus"/>
    <property type="evidence" value="ECO:0007669"/>
    <property type="project" value="TreeGrafter"/>
</dbReference>
<dbReference type="GeneID" id="109540294"/>
<dbReference type="EnsemblMetazoa" id="XM_019908618.1">
    <property type="protein sequence ID" value="XP_019764177.1"/>
    <property type="gene ID" value="LOC109540294"/>
</dbReference>
<proteinExistence type="inferred from homology"/>
<organism evidence="4 5">
    <name type="scientific">Dendroctonus ponderosae</name>
    <name type="common">Mountain pine beetle</name>
    <dbReference type="NCBI Taxonomy" id="77166"/>
    <lineage>
        <taxon>Eukaryota</taxon>
        <taxon>Metazoa</taxon>
        <taxon>Ecdysozoa</taxon>
        <taxon>Arthropoda</taxon>
        <taxon>Hexapoda</taxon>
        <taxon>Insecta</taxon>
        <taxon>Pterygota</taxon>
        <taxon>Neoptera</taxon>
        <taxon>Endopterygota</taxon>
        <taxon>Coleoptera</taxon>
        <taxon>Polyphaga</taxon>
        <taxon>Cucujiformia</taxon>
        <taxon>Curculionidae</taxon>
        <taxon>Scolytinae</taxon>
        <taxon>Dendroctonus</taxon>
    </lineage>
</organism>
<evidence type="ECO:0000313" key="4">
    <source>
        <dbReference type="EnsemblMetazoa" id="XP_019764177.1"/>
    </source>
</evidence>
<dbReference type="PANTHER" id="PTHR22961:SF13">
    <property type="entry name" value="TRIBBLES"/>
    <property type="match status" value="1"/>
</dbReference>
<dbReference type="KEGG" id="dpa:109540294"/>